<dbReference type="Proteomes" id="UP000730739">
    <property type="component" value="Unassembled WGS sequence"/>
</dbReference>
<evidence type="ECO:0000256" key="1">
    <source>
        <dbReference type="SAM" id="MobiDB-lite"/>
    </source>
</evidence>
<evidence type="ECO:0000313" key="3">
    <source>
        <dbReference type="EMBL" id="MBP2236693.1"/>
    </source>
</evidence>
<dbReference type="RefSeq" id="WP_209602493.1">
    <property type="nucleotide sequence ID" value="NZ_JAGILA010000004.1"/>
</dbReference>
<sequence>MATGLYSGSSSRKRNGSAVANPIEDQLQEMREDITRLATLIADRGATASRDAKSRARDVREQAETDFQDLFASGEQMLSDLRHRYADTERELRRTVREHPVATLGVAAIIGLIAAAMLRR</sequence>
<keyword evidence="2" id="KW-1133">Transmembrane helix</keyword>
<keyword evidence="2" id="KW-0472">Membrane</keyword>
<feature type="transmembrane region" description="Helical" evidence="2">
    <location>
        <begin position="100"/>
        <end position="118"/>
    </location>
</feature>
<gene>
    <name evidence="3" type="ORF">J2Z31_003207</name>
</gene>
<keyword evidence="2" id="KW-0812">Transmembrane</keyword>
<accession>A0ABS4R1A6</accession>
<feature type="compositionally biased region" description="Polar residues" evidence="1">
    <location>
        <begin position="1"/>
        <end position="10"/>
    </location>
</feature>
<evidence type="ECO:0000256" key="2">
    <source>
        <dbReference type="SAM" id="Phobius"/>
    </source>
</evidence>
<reference evidence="3 4" key="1">
    <citation type="submission" date="2021-03" db="EMBL/GenBank/DDBJ databases">
        <title>Genomic Encyclopedia of Type Strains, Phase IV (KMG-IV): sequencing the most valuable type-strain genomes for metagenomic binning, comparative biology and taxonomic classification.</title>
        <authorList>
            <person name="Goeker M."/>
        </authorList>
    </citation>
    <scope>NUCLEOTIDE SEQUENCE [LARGE SCALE GENOMIC DNA]</scope>
    <source>
        <strain evidence="3 4">DSM 13372</strain>
    </source>
</reference>
<organism evidence="3 4">
    <name type="scientific">Sinorhizobium kostiense</name>
    <dbReference type="NCBI Taxonomy" id="76747"/>
    <lineage>
        <taxon>Bacteria</taxon>
        <taxon>Pseudomonadati</taxon>
        <taxon>Pseudomonadota</taxon>
        <taxon>Alphaproteobacteria</taxon>
        <taxon>Hyphomicrobiales</taxon>
        <taxon>Rhizobiaceae</taxon>
        <taxon>Sinorhizobium/Ensifer group</taxon>
        <taxon>Sinorhizobium</taxon>
    </lineage>
</organism>
<comment type="caution">
    <text evidence="3">The sequence shown here is derived from an EMBL/GenBank/DDBJ whole genome shotgun (WGS) entry which is preliminary data.</text>
</comment>
<evidence type="ECO:0000313" key="4">
    <source>
        <dbReference type="Proteomes" id="UP000730739"/>
    </source>
</evidence>
<name>A0ABS4R1A6_9HYPH</name>
<protein>
    <submittedName>
        <fullName evidence="3">ElaB/YqjD/DUF883 family membrane-anchored ribosome-binding protein</fullName>
    </submittedName>
</protein>
<dbReference type="EMBL" id="JAGILA010000004">
    <property type="protein sequence ID" value="MBP2236693.1"/>
    <property type="molecule type" value="Genomic_DNA"/>
</dbReference>
<keyword evidence="4" id="KW-1185">Reference proteome</keyword>
<proteinExistence type="predicted"/>
<feature type="region of interest" description="Disordered" evidence="1">
    <location>
        <begin position="1"/>
        <end position="24"/>
    </location>
</feature>